<evidence type="ECO:0000313" key="1">
    <source>
        <dbReference type="EMBL" id="TID18500.1"/>
    </source>
</evidence>
<dbReference type="EMBL" id="SNSC02000014">
    <property type="protein sequence ID" value="TID18500.1"/>
    <property type="molecule type" value="Genomic_DNA"/>
</dbReference>
<reference evidence="1 2" key="1">
    <citation type="submission" date="2019-04" db="EMBL/GenBank/DDBJ databases">
        <title>High contiguity whole genome sequence and gene annotation resource for two Venturia nashicola isolates.</title>
        <authorList>
            <person name="Prokchorchik M."/>
            <person name="Won K."/>
            <person name="Lee Y."/>
            <person name="Choi E.D."/>
            <person name="Segonzac C."/>
            <person name="Sohn K.H."/>
        </authorList>
    </citation>
    <scope>NUCLEOTIDE SEQUENCE [LARGE SCALE GENOMIC DNA]</scope>
    <source>
        <strain evidence="1 2">PRI2</strain>
    </source>
</reference>
<comment type="caution">
    <text evidence="1">The sequence shown here is derived from an EMBL/GenBank/DDBJ whole genome shotgun (WGS) entry which is preliminary data.</text>
</comment>
<sequence length="127" mass="14173">MDNNETSHAYLDSNDAGMSIHSAEGALEHESHALAKEHVNRGVSESDFYPGGYTLRQAFGRLILGDLLRNGEQKVEALADEEDVESVYSFMESGKLYWTHRTIQGSMNNQRFFITKIGLIGIGHIDI</sequence>
<accession>A0A4Z1P335</accession>
<gene>
    <name evidence="1" type="ORF">E6O75_ATG06576</name>
</gene>
<protein>
    <submittedName>
        <fullName evidence="1">HET-domain-containing protein</fullName>
    </submittedName>
</protein>
<organism evidence="1 2">
    <name type="scientific">Venturia nashicola</name>
    <dbReference type="NCBI Taxonomy" id="86259"/>
    <lineage>
        <taxon>Eukaryota</taxon>
        <taxon>Fungi</taxon>
        <taxon>Dikarya</taxon>
        <taxon>Ascomycota</taxon>
        <taxon>Pezizomycotina</taxon>
        <taxon>Dothideomycetes</taxon>
        <taxon>Pleosporomycetidae</taxon>
        <taxon>Venturiales</taxon>
        <taxon>Venturiaceae</taxon>
        <taxon>Venturia</taxon>
    </lineage>
</organism>
<keyword evidence="2" id="KW-1185">Reference proteome</keyword>
<evidence type="ECO:0000313" key="2">
    <source>
        <dbReference type="Proteomes" id="UP000298493"/>
    </source>
</evidence>
<name>A0A4Z1P335_9PEZI</name>
<proteinExistence type="predicted"/>
<dbReference type="AlphaFoldDB" id="A0A4Z1P335"/>
<dbReference type="Proteomes" id="UP000298493">
    <property type="component" value="Unassembled WGS sequence"/>
</dbReference>